<evidence type="ECO:0000313" key="2">
    <source>
        <dbReference type="EMBL" id="DAA34153.1"/>
    </source>
</evidence>
<evidence type="ECO:0000256" key="1">
    <source>
        <dbReference type="SAM" id="MobiDB-lite"/>
    </source>
</evidence>
<feature type="non-terminal residue" evidence="2">
    <location>
        <position position="156"/>
    </location>
</feature>
<accession>F0J8C2</accession>
<sequence length="156" mass="16265">MEATSWRSASFAGSMATAAPAAPLIATPLEVAEETCSGWRAPSGEGGSTIDVRPMMLPPGEGGVSPLDGALVRHKHRRAVGGGTPGSKALAEKSKKMLGFGSRFALEELGRRRQADGSLMASVMVSLLPRFDDGVARGEKDGTRPLLPHRLRAGDS</sequence>
<organism evidence="2">
    <name type="scientific">Amblyomma variegatum</name>
    <name type="common">Tropical bont tick</name>
    <dbReference type="NCBI Taxonomy" id="34610"/>
    <lineage>
        <taxon>Eukaryota</taxon>
        <taxon>Metazoa</taxon>
        <taxon>Ecdysozoa</taxon>
        <taxon>Arthropoda</taxon>
        <taxon>Chelicerata</taxon>
        <taxon>Arachnida</taxon>
        <taxon>Acari</taxon>
        <taxon>Parasitiformes</taxon>
        <taxon>Ixodida</taxon>
        <taxon>Ixodoidea</taxon>
        <taxon>Ixodidae</taxon>
        <taxon>Amblyomminae</taxon>
        <taxon>Amblyomma</taxon>
    </lineage>
</organism>
<dbReference type="EMBL" id="BK007123">
    <property type="protein sequence ID" value="DAA34153.1"/>
    <property type="molecule type" value="mRNA"/>
</dbReference>
<reference evidence="2" key="1">
    <citation type="journal article" date="2011" name="BMC Genomics">
        <title>A further insight into the sialome of the tropical bont tick, Amblyomma variegatum.</title>
        <authorList>
            <person name="Ribeiro J.M."/>
            <person name="Anderson J.M."/>
            <person name="Manoukis N.C."/>
            <person name="Meng Z."/>
            <person name="Francishetti I.M."/>
        </authorList>
    </citation>
    <scope>NUCLEOTIDE SEQUENCE</scope>
    <source>
        <strain evidence="2">Amb_var-1271</strain>
        <tissue evidence="2">Salivary gland</tissue>
    </source>
</reference>
<feature type="region of interest" description="Disordered" evidence="1">
    <location>
        <begin position="39"/>
        <end position="67"/>
    </location>
</feature>
<proteinExistence type="evidence at transcript level"/>
<name>F0J8C2_AMBVA</name>
<feature type="compositionally biased region" description="Basic residues" evidence="1">
    <location>
        <begin position="147"/>
        <end position="156"/>
    </location>
</feature>
<dbReference type="AlphaFoldDB" id="F0J8C2"/>
<feature type="compositionally biased region" description="Basic and acidic residues" evidence="1">
    <location>
        <begin position="133"/>
        <end position="143"/>
    </location>
</feature>
<protein>
    <submittedName>
        <fullName evidence="2">Hypothetical secreted protein 1271</fullName>
    </submittedName>
</protein>
<feature type="region of interest" description="Disordered" evidence="1">
    <location>
        <begin position="133"/>
        <end position="156"/>
    </location>
</feature>